<organism evidence="2 3">
    <name type="scientific">Diaporthe australafricana</name>
    <dbReference type="NCBI Taxonomy" id="127596"/>
    <lineage>
        <taxon>Eukaryota</taxon>
        <taxon>Fungi</taxon>
        <taxon>Dikarya</taxon>
        <taxon>Ascomycota</taxon>
        <taxon>Pezizomycotina</taxon>
        <taxon>Sordariomycetes</taxon>
        <taxon>Sordariomycetidae</taxon>
        <taxon>Diaporthales</taxon>
        <taxon>Diaporthaceae</taxon>
        <taxon>Diaporthe</taxon>
    </lineage>
</organism>
<evidence type="ECO:0000256" key="1">
    <source>
        <dbReference type="SAM" id="MobiDB-lite"/>
    </source>
</evidence>
<gene>
    <name evidence="2" type="ORF">Daus18300_013928</name>
</gene>
<feature type="region of interest" description="Disordered" evidence="1">
    <location>
        <begin position="137"/>
        <end position="177"/>
    </location>
</feature>
<reference evidence="2 3" key="1">
    <citation type="journal article" date="2024" name="IMA Fungus">
        <title>IMA Genome - F19 : A genome assembly and annotation guide to empower mycologists, including annotated draft genome sequences of Ceratocystis pirilliformis, Diaporthe australafricana, Fusarium ophioides, Paecilomyces lecythidis, and Sporothrix stenoceras.</title>
        <authorList>
            <person name="Aylward J."/>
            <person name="Wilson A.M."/>
            <person name="Visagie C.M."/>
            <person name="Spraker J."/>
            <person name="Barnes I."/>
            <person name="Buitendag C."/>
            <person name="Ceriani C."/>
            <person name="Del Mar Angel L."/>
            <person name="du Plessis D."/>
            <person name="Fuchs T."/>
            <person name="Gasser K."/>
            <person name="Kramer D."/>
            <person name="Li W."/>
            <person name="Munsamy K."/>
            <person name="Piso A."/>
            <person name="Price J.L."/>
            <person name="Sonnekus B."/>
            <person name="Thomas C."/>
            <person name="van der Nest A."/>
            <person name="van Dijk A."/>
            <person name="van Heerden A."/>
            <person name="van Vuuren N."/>
            <person name="Yilmaz N."/>
            <person name="Duong T.A."/>
            <person name="van der Merwe N.A."/>
            <person name="Wingfield M.J."/>
            <person name="Wingfield B.D."/>
        </authorList>
    </citation>
    <scope>NUCLEOTIDE SEQUENCE [LARGE SCALE GENOMIC DNA]</scope>
    <source>
        <strain evidence="2 3">CMW 18300</strain>
    </source>
</reference>
<evidence type="ECO:0000313" key="3">
    <source>
        <dbReference type="Proteomes" id="UP001583177"/>
    </source>
</evidence>
<name>A0ABR3VX67_9PEZI</name>
<comment type="caution">
    <text evidence="2">The sequence shown here is derived from an EMBL/GenBank/DDBJ whole genome shotgun (WGS) entry which is preliminary data.</text>
</comment>
<proteinExistence type="predicted"/>
<evidence type="ECO:0000313" key="2">
    <source>
        <dbReference type="EMBL" id="KAL1847527.1"/>
    </source>
</evidence>
<accession>A0ABR3VX67</accession>
<sequence length="270" mass="29720">MLEGLSEGHAAPAAARRGMYEFSRAMVSAARSEMVDAMTPDYIDAMASRLLAKASNSFLDATLEFRLKSISPKDLINALARAERLGFQPSDIVTEGDERSTSGNFSHTDTVLEQIPPIGEIRQAQAPYSFSNQARPFTQPAESRAANQSIAVKSRSNDRKVKAVAHSEARQAENDQSEAAYIAHQRGDRNEHADVGGQSSFEDSVSQRICATQDVDSLQAKKEDAMIHMGIRFERKQTGPFEGKLVSQGKIISVDSEDYVEYRVLTKLTF</sequence>
<protein>
    <submittedName>
        <fullName evidence="2">Uncharacterized protein</fullName>
    </submittedName>
</protein>
<dbReference type="Proteomes" id="UP001583177">
    <property type="component" value="Unassembled WGS sequence"/>
</dbReference>
<keyword evidence="3" id="KW-1185">Reference proteome</keyword>
<dbReference type="EMBL" id="JAWRVE010000240">
    <property type="protein sequence ID" value="KAL1847527.1"/>
    <property type="molecule type" value="Genomic_DNA"/>
</dbReference>
<feature type="compositionally biased region" description="Basic and acidic residues" evidence="1">
    <location>
        <begin position="155"/>
        <end position="173"/>
    </location>
</feature>